<proteinExistence type="predicted"/>
<gene>
    <name evidence="2" type="ORF">RBATCC27255_00469</name>
</gene>
<dbReference type="RefSeq" id="WP_101028575.1">
    <property type="nucleotide sequence ID" value="NZ_CABMMZ010000028.1"/>
</dbReference>
<dbReference type="AlphaFoldDB" id="A0A2N0UZ62"/>
<comment type="caution">
    <text evidence="2">The sequence shown here is derived from an EMBL/GenBank/DDBJ whole genome shotgun (WGS) entry which is preliminary data.</text>
</comment>
<protein>
    <submittedName>
        <fullName evidence="2">Uncharacterized protein</fullName>
    </submittedName>
</protein>
<dbReference type="Proteomes" id="UP000233425">
    <property type="component" value="Unassembled WGS sequence"/>
</dbReference>
<keyword evidence="1" id="KW-0812">Transmembrane</keyword>
<keyword evidence="1" id="KW-1133">Transmembrane helix</keyword>
<organism evidence="2 3">
    <name type="scientific">Ruminococcus bromii</name>
    <dbReference type="NCBI Taxonomy" id="40518"/>
    <lineage>
        <taxon>Bacteria</taxon>
        <taxon>Bacillati</taxon>
        <taxon>Bacillota</taxon>
        <taxon>Clostridia</taxon>
        <taxon>Eubacteriales</taxon>
        <taxon>Oscillospiraceae</taxon>
        <taxon>Ruminococcus</taxon>
    </lineage>
</organism>
<keyword evidence="1" id="KW-0472">Membrane</keyword>
<feature type="transmembrane region" description="Helical" evidence="1">
    <location>
        <begin position="111"/>
        <end position="129"/>
    </location>
</feature>
<sequence length="133" mass="13656">MEAKGSTFLKVTGILMIVFGAIALIVSIIAVLGIAALAAFNDGTYDMTMLYVGGVFALISAVAEFVAGIIGIINAKLPNKANTCIVWGVIVAVMCVAGEIISMIGGSQFNVFSLICGLVIPALYIIGAVKNKA</sequence>
<evidence type="ECO:0000313" key="3">
    <source>
        <dbReference type="Proteomes" id="UP000233425"/>
    </source>
</evidence>
<keyword evidence="3" id="KW-1185">Reference proteome</keyword>
<name>A0A2N0UZ62_9FIRM</name>
<accession>A0A2N0UZ62</accession>
<feature type="transmembrane region" description="Helical" evidence="1">
    <location>
        <begin position="50"/>
        <end position="73"/>
    </location>
</feature>
<evidence type="ECO:0000256" key="1">
    <source>
        <dbReference type="SAM" id="Phobius"/>
    </source>
</evidence>
<dbReference type="EMBL" id="NNSR01000028">
    <property type="protein sequence ID" value="PKD32264.1"/>
    <property type="molecule type" value="Genomic_DNA"/>
</dbReference>
<evidence type="ECO:0000313" key="2">
    <source>
        <dbReference type="EMBL" id="PKD32264.1"/>
    </source>
</evidence>
<reference evidence="2" key="1">
    <citation type="journal article" date="2018" name="Environ. Microbiol.">
        <title>Sporulation capability and amylosome conservation among diverse human colonic and rumen isolates of the keystone starch-degrader Ruminococcus bromii.</title>
        <authorList>
            <person name="Mukhopadhya I."/>
            <person name="Morais S."/>
            <person name="Laverde-Gomez J."/>
            <person name="Sheridan P.O."/>
            <person name="Walker A.W."/>
            <person name="Kelly W."/>
            <person name="Klieve A.V."/>
            <person name="Ouwerkerk D."/>
            <person name="Duncan S.H."/>
            <person name="Louis P."/>
            <person name="Koropatkin N."/>
            <person name="Cockburn D."/>
            <person name="Kibler R."/>
            <person name="Cooper P.J."/>
            <person name="Sandoval C."/>
            <person name="Crost E."/>
            <person name="Juge N."/>
            <person name="Bayer E.A."/>
            <person name="Flint H.J."/>
        </authorList>
    </citation>
    <scope>NUCLEOTIDE SEQUENCE [LARGE SCALE GENOMIC DNA]</scope>
    <source>
        <strain evidence="2">ATCC 27255</strain>
    </source>
</reference>
<feature type="transmembrane region" description="Helical" evidence="1">
    <location>
        <begin position="85"/>
        <end position="105"/>
    </location>
</feature>
<feature type="transmembrane region" description="Helical" evidence="1">
    <location>
        <begin position="12"/>
        <end position="38"/>
    </location>
</feature>